<dbReference type="KEGG" id="een:BBD30_09995"/>
<gene>
    <name evidence="3" type="ORF">BBD32_04275</name>
</gene>
<dbReference type="GO" id="GO:0016020">
    <property type="term" value="C:membrane"/>
    <property type="evidence" value="ECO:0007669"/>
    <property type="project" value="TreeGrafter"/>
</dbReference>
<evidence type="ECO:0000259" key="2">
    <source>
        <dbReference type="Pfam" id="PF01757"/>
    </source>
</evidence>
<feature type="transmembrane region" description="Helical" evidence="1">
    <location>
        <begin position="42"/>
        <end position="63"/>
    </location>
</feature>
<dbReference type="GO" id="GO:0016747">
    <property type="term" value="F:acyltransferase activity, transferring groups other than amino-acyl groups"/>
    <property type="evidence" value="ECO:0007669"/>
    <property type="project" value="InterPro"/>
</dbReference>
<evidence type="ECO:0000256" key="1">
    <source>
        <dbReference type="SAM" id="Phobius"/>
    </source>
</evidence>
<dbReference type="PANTHER" id="PTHR23028">
    <property type="entry name" value="ACETYLTRANSFERASE"/>
    <property type="match status" value="1"/>
</dbReference>
<dbReference type="RefSeq" id="WP_047034276.1">
    <property type="nucleotide sequence ID" value="NZ_CP016372.1"/>
</dbReference>
<keyword evidence="1" id="KW-1133">Transmembrane helix</keyword>
<feature type="transmembrane region" description="Helical" evidence="1">
    <location>
        <begin position="189"/>
        <end position="211"/>
    </location>
</feature>
<feature type="transmembrane region" description="Helical" evidence="1">
    <location>
        <begin position="131"/>
        <end position="152"/>
    </location>
</feature>
<dbReference type="Proteomes" id="UP000190848">
    <property type="component" value="Chromosome"/>
</dbReference>
<name>A0AAU8VCY6_9FLAO</name>
<keyword evidence="1" id="KW-0812">Transmembrane</keyword>
<protein>
    <recommendedName>
        <fullName evidence="2">Acyltransferase 3 domain-containing protein</fullName>
    </recommendedName>
</protein>
<dbReference type="PANTHER" id="PTHR23028:SF53">
    <property type="entry name" value="ACYL_TRANSF_3 DOMAIN-CONTAINING PROTEIN"/>
    <property type="match status" value="1"/>
</dbReference>
<feature type="transmembrane region" description="Helical" evidence="1">
    <location>
        <begin position="84"/>
        <end position="111"/>
    </location>
</feature>
<dbReference type="AlphaFoldDB" id="A0AAU8VCY6"/>
<dbReference type="EMBL" id="CP016374">
    <property type="protein sequence ID" value="AQX00735.1"/>
    <property type="molecule type" value="Genomic_DNA"/>
</dbReference>
<organism evidence="3 4">
    <name type="scientific">Elizabethkingia anophelis</name>
    <dbReference type="NCBI Taxonomy" id="1117645"/>
    <lineage>
        <taxon>Bacteria</taxon>
        <taxon>Pseudomonadati</taxon>
        <taxon>Bacteroidota</taxon>
        <taxon>Flavobacteriia</taxon>
        <taxon>Flavobacteriales</taxon>
        <taxon>Weeksellaceae</taxon>
        <taxon>Elizabethkingia</taxon>
    </lineage>
</organism>
<feature type="transmembrane region" description="Helical" evidence="1">
    <location>
        <begin position="314"/>
        <end position="338"/>
    </location>
</feature>
<feature type="transmembrane region" description="Helical" evidence="1">
    <location>
        <begin position="277"/>
        <end position="294"/>
    </location>
</feature>
<feature type="transmembrane region" description="Helical" evidence="1">
    <location>
        <begin position="159"/>
        <end position="177"/>
    </location>
</feature>
<dbReference type="InterPro" id="IPR002656">
    <property type="entry name" value="Acyl_transf_3_dom"/>
</dbReference>
<evidence type="ECO:0000313" key="4">
    <source>
        <dbReference type="Proteomes" id="UP000190848"/>
    </source>
</evidence>
<sequence>MEKYIKNKIDALQIIRGYAAILVALCHIWNDGWLPDTLVEFGGFGVDIFFVLSGFIMCLTVKLNTGSNARNAKYFMKKRISRIYPAYIICAIPVMLFVTQAEGIKDLYFYIGNLLLLPTFTGNPNYRLALAPGWSLTYEMFFYVVFSFVLLFSSNRKKILYTVFFILTIGVLLVYLLNIQGEQLNWVNFSYMIGDTRLLNFASGIVCYYFYMHFREKISFHINIGIVLLLTVSFITAILIYLKLPNFISRGVPAIVIIIVFSLINNTSLNNYGMRKLIFLGDASYSIYLIHYYFTFFKFKALELVDYNASMNTVLLNTVDIIMFILSIATGCLFYVFIEKPIVNFVSKKVKA</sequence>
<feature type="transmembrane region" description="Helical" evidence="1">
    <location>
        <begin position="247"/>
        <end position="265"/>
    </location>
</feature>
<feature type="transmembrane region" description="Helical" evidence="1">
    <location>
        <begin position="12"/>
        <end position="30"/>
    </location>
</feature>
<dbReference type="Pfam" id="PF01757">
    <property type="entry name" value="Acyl_transf_3"/>
    <property type="match status" value="1"/>
</dbReference>
<feature type="domain" description="Acyltransferase 3" evidence="2">
    <location>
        <begin position="10"/>
        <end position="335"/>
    </location>
</feature>
<dbReference type="GO" id="GO:0000271">
    <property type="term" value="P:polysaccharide biosynthetic process"/>
    <property type="evidence" value="ECO:0007669"/>
    <property type="project" value="TreeGrafter"/>
</dbReference>
<accession>A0AAU8VCY6</accession>
<reference evidence="3 4" key="1">
    <citation type="submission" date="2016-07" db="EMBL/GenBank/DDBJ databases">
        <title>Revisiting the taxonomy of the Elizabethkingia Genus using Whole-Genome Sequencing, Optical Mapping, and MALDI-TOF, along with proposal of three novel Elizabethkingia species: Elizabethkingia bruuniana sp. nov., Elizabethkingia ursingii sp. nov., and Elizabethkingia occulta sp. nov.</title>
        <authorList>
            <person name="Nicholson A.C."/>
        </authorList>
    </citation>
    <scope>NUCLEOTIDE SEQUENCE [LARGE SCALE GENOMIC DNA]</scope>
    <source>
        <strain evidence="3 4">F3201</strain>
    </source>
</reference>
<feature type="transmembrane region" description="Helical" evidence="1">
    <location>
        <begin position="218"/>
        <end position="241"/>
    </location>
</feature>
<dbReference type="InterPro" id="IPR050879">
    <property type="entry name" value="Acyltransferase_3"/>
</dbReference>
<keyword evidence="1" id="KW-0472">Membrane</keyword>
<proteinExistence type="predicted"/>
<evidence type="ECO:0000313" key="3">
    <source>
        <dbReference type="EMBL" id="AQX00735.1"/>
    </source>
</evidence>